<evidence type="ECO:0000256" key="1">
    <source>
        <dbReference type="SAM" id="MobiDB-lite"/>
    </source>
</evidence>
<organism evidence="2 3">
    <name type="scientific">Elysia crispata</name>
    <name type="common">lettuce slug</name>
    <dbReference type="NCBI Taxonomy" id="231223"/>
    <lineage>
        <taxon>Eukaryota</taxon>
        <taxon>Metazoa</taxon>
        <taxon>Spiralia</taxon>
        <taxon>Lophotrochozoa</taxon>
        <taxon>Mollusca</taxon>
        <taxon>Gastropoda</taxon>
        <taxon>Heterobranchia</taxon>
        <taxon>Euthyneura</taxon>
        <taxon>Panpulmonata</taxon>
        <taxon>Sacoglossa</taxon>
        <taxon>Placobranchoidea</taxon>
        <taxon>Plakobranchidae</taxon>
        <taxon>Elysia</taxon>
    </lineage>
</organism>
<dbReference type="Proteomes" id="UP001283361">
    <property type="component" value="Unassembled WGS sequence"/>
</dbReference>
<accession>A0AAE0Y5Q3</accession>
<keyword evidence="3" id="KW-1185">Reference proteome</keyword>
<evidence type="ECO:0000313" key="2">
    <source>
        <dbReference type="EMBL" id="KAK3732438.1"/>
    </source>
</evidence>
<feature type="region of interest" description="Disordered" evidence="1">
    <location>
        <begin position="1"/>
        <end position="32"/>
    </location>
</feature>
<gene>
    <name evidence="2" type="ORF">RRG08_037442</name>
</gene>
<evidence type="ECO:0000313" key="3">
    <source>
        <dbReference type="Proteomes" id="UP001283361"/>
    </source>
</evidence>
<dbReference type="AlphaFoldDB" id="A0AAE0Y5Q3"/>
<sequence>MLTMTMPARIFPVTSSKPPRAGMRGQSSNQHDRSSSLWQICLCSSPLGLGSGSTACTSDMWRPLVGSGAGLGVCQKYDRGNMSISGPNKLERPENHLQGFHEDPPNLMAQHVLQLVNTSHSPLPLTPAVSLFGLVWTPSMKDLSISGAYNTDMPEPPIFSLTSITGQLLHMAPQRKRSSV</sequence>
<dbReference type="EMBL" id="JAWDGP010006959">
    <property type="protein sequence ID" value="KAK3732438.1"/>
    <property type="molecule type" value="Genomic_DNA"/>
</dbReference>
<protein>
    <submittedName>
        <fullName evidence="2">Uncharacterized protein</fullName>
    </submittedName>
</protein>
<reference evidence="2" key="1">
    <citation type="journal article" date="2023" name="G3 (Bethesda)">
        <title>A reference genome for the long-term kleptoplast-retaining sea slug Elysia crispata morphotype clarki.</title>
        <authorList>
            <person name="Eastman K.E."/>
            <person name="Pendleton A.L."/>
            <person name="Shaikh M.A."/>
            <person name="Suttiyut T."/>
            <person name="Ogas R."/>
            <person name="Tomko P."/>
            <person name="Gavelis G."/>
            <person name="Widhalm J.R."/>
            <person name="Wisecaver J.H."/>
        </authorList>
    </citation>
    <scope>NUCLEOTIDE SEQUENCE</scope>
    <source>
        <strain evidence="2">ECLA1</strain>
    </source>
</reference>
<proteinExistence type="predicted"/>
<comment type="caution">
    <text evidence="2">The sequence shown here is derived from an EMBL/GenBank/DDBJ whole genome shotgun (WGS) entry which is preliminary data.</text>
</comment>
<name>A0AAE0Y5Q3_9GAST</name>